<comment type="function">
    <text evidence="1">May bind long-chain fatty acids, such as palmitate, and may play a role in lipid transport or fatty acid metabolism.</text>
</comment>
<dbReference type="PATRIC" id="fig|45634.12.peg.1082"/>
<evidence type="ECO:0000313" key="3">
    <source>
        <dbReference type="EMBL" id="KXT69854.1"/>
    </source>
</evidence>
<dbReference type="Pfam" id="PF02645">
    <property type="entry name" value="DegV"/>
    <property type="match status" value="1"/>
</dbReference>
<accession>A0A139N242</accession>
<comment type="caution">
    <text evidence="3">The sequence shown here is derived from an EMBL/GenBank/DDBJ whole genome shotgun (WGS) entry which is preliminary data.</text>
</comment>
<organism evidence="3 4">
    <name type="scientific">Streptococcus cristatus</name>
    <dbReference type="NCBI Taxonomy" id="45634"/>
    <lineage>
        <taxon>Bacteria</taxon>
        <taxon>Bacillati</taxon>
        <taxon>Bacillota</taxon>
        <taxon>Bacilli</taxon>
        <taxon>Lactobacillales</taxon>
        <taxon>Streptococcaceae</taxon>
        <taxon>Streptococcus</taxon>
    </lineage>
</organism>
<dbReference type="EMBL" id="LQRD01000036">
    <property type="protein sequence ID" value="KXT69854.1"/>
    <property type="molecule type" value="Genomic_DNA"/>
</dbReference>
<reference evidence="3 4" key="1">
    <citation type="submission" date="2016-01" db="EMBL/GenBank/DDBJ databases">
        <title>Highly variable Streptococcus oralis are common among viridans streptococci isolated from primates.</title>
        <authorList>
            <person name="Denapaite D."/>
            <person name="Rieger M."/>
            <person name="Koendgen S."/>
            <person name="Brueckner R."/>
            <person name="Ochigava I."/>
            <person name="Kappeler P."/>
            <person name="Maetz-Rensing K."/>
            <person name="Leendertz F."/>
            <person name="Hakenbeck R."/>
        </authorList>
    </citation>
    <scope>NUCLEOTIDE SEQUENCE [LARGE SCALE GENOMIC DNA]</scope>
    <source>
        <strain evidence="3 4">DD08</strain>
    </source>
</reference>
<keyword evidence="2" id="KW-0446">Lipid-binding</keyword>
<dbReference type="InterPro" id="IPR043168">
    <property type="entry name" value="DegV_C"/>
</dbReference>
<dbReference type="GO" id="GO:0008289">
    <property type="term" value="F:lipid binding"/>
    <property type="evidence" value="ECO:0007669"/>
    <property type="project" value="UniProtKB-KW"/>
</dbReference>
<dbReference type="SUPFAM" id="SSF82549">
    <property type="entry name" value="DAK1/DegV-like"/>
    <property type="match status" value="1"/>
</dbReference>
<dbReference type="InterPro" id="IPR050270">
    <property type="entry name" value="DegV_domain_contain"/>
</dbReference>
<dbReference type="RefSeq" id="WP_061422711.1">
    <property type="nucleotide sequence ID" value="NZ_KQ969062.1"/>
</dbReference>
<dbReference type="AlphaFoldDB" id="A0A139N242"/>
<dbReference type="PROSITE" id="PS51482">
    <property type="entry name" value="DEGV"/>
    <property type="match status" value="1"/>
</dbReference>
<dbReference type="Gene3D" id="2.20.28.50">
    <property type="entry name" value="degv family protein"/>
    <property type="match status" value="1"/>
</dbReference>
<gene>
    <name evidence="3" type="ORF">SCRDD08_01037</name>
</gene>
<dbReference type="Gene3D" id="3.30.1180.10">
    <property type="match status" value="1"/>
</dbReference>
<dbReference type="STRING" id="45634.SCRDD08_01037"/>
<sequence>MTWKIVADSGCDYREITDLANQTRFESVPLTIQIDHEIFVDNAHLDIDGMMEKMYATSSASKSACPSPDDYLRSFEGAENIFVVTITGSLSGSHNSAQLAKKLFLEEKPTANIHVIDSLSAGGEVDLIVRKLNDLIKEGLSFEQVVEAITHYQENTKLLFVLAKVDNLVKNGRLSKLIGAVVGLLNIRMVGEASDTGTLELLQKARGAKKALTAAVDEVLKSGYKGGRILIAHRNNEKFCQQFSEVIKEKFPAADISFLPTSGLCSFYAEEGGLLMGYEI</sequence>
<dbReference type="InterPro" id="IPR003797">
    <property type="entry name" value="DegV"/>
</dbReference>
<dbReference type="PANTHER" id="PTHR33434:SF2">
    <property type="entry name" value="FATTY ACID-BINDING PROTEIN TM_1468"/>
    <property type="match status" value="1"/>
</dbReference>
<protein>
    <submittedName>
        <fullName evidence="3">DegV family protein</fullName>
    </submittedName>
</protein>
<dbReference type="NCBIfam" id="TIGR00762">
    <property type="entry name" value="DegV"/>
    <property type="match status" value="1"/>
</dbReference>
<dbReference type="PANTHER" id="PTHR33434">
    <property type="entry name" value="DEGV DOMAIN-CONTAINING PROTEIN DR_1986-RELATED"/>
    <property type="match status" value="1"/>
</dbReference>
<proteinExistence type="predicted"/>
<name>A0A139N242_STRCR</name>
<evidence type="ECO:0000256" key="2">
    <source>
        <dbReference type="ARBA" id="ARBA00023121"/>
    </source>
</evidence>
<evidence type="ECO:0000313" key="4">
    <source>
        <dbReference type="Proteomes" id="UP000070377"/>
    </source>
</evidence>
<dbReference type="Gene3D" id="3.40.50.10440">
    <property type="entry name" value="Dihydroxyacetone kinase, domain 1"/>
    <property type="match status" value="1"/>
</dbReference>
<dbReference type="Proteomes" id="UP000070377">
    <property type="component" value="Unassembled WGS sequence"/>
</dbReference>
<evidence type="ECO:0000256" key="1">
    <source>
        <dbReference type="ARBA" id="ARBA00003238"/>
    </source>
</evidence>